<organism evidence="1 2">
    <name type="scientific">Paludibacterium purpuratum</name>
    <dbReference type="NCBI Taxonomy" id="1144873"/>
    <lineage>
        <taxon>Bacteria</taxon>
        <taxon>Pseudomonadati</taxon>
        <taxon>Pseudomonadota</taxon>
        <taxon>Betaproteobacteria</taxon>
        <taxon>Neisseriales</taxon>
        <taxon>Chromobacteriaceae</taxon>
        <taxon>Paludibacterium</taxon>
    </lineage>
</organism>
<dbReference type="InterPro" id="IPR007523">
    <property type="entry name" value="NDUFAF3/AAMDC"/>
</dbReference>
<dbReference type="CDD" id="cd05560">
    <property type="entry name" value="Xcc1710_like"/>
    <property type="match status" value="1"/>
</dbReference>
<keyword evidence="2" id="KW-1185">Reference proteome</keyword>
<evidence type="ECO:0000313" key="2">
    <source>
        <dbReference type="Proteomes" id="UP000295611"/>
    </source>
</evidence>
<dbReference type="Pfam" id="PF04430">
    <property type="entry name" value="DUF498"/>
    <property type="match status" value="1"/>
</dbReference>
<dbReference type="InterPro" id="IPR036748">
    <property type="entry name" value="MTH938-like_sf"/>
</dbReference>
<accession>A0A4R7B1N9</accession>
<proteinExistence type="predicted"/>
<comment type="caution">
    <text evidence="1">The sequence shown here is derived from an EMBL/GenBank/DDBJ whole genome shotgun (WGS) entry which is preliminary data.</text>
</comment>
<dbReference type="PANTHER" id="PTHR21192">
    <property type="entry name" value="NUCLEAR PROTEIN E3-3"/>
    <property type="match status" value="1"/>
</dbReference>
<dbReference type="EMBL" id="SNZP01000013">
    <property type="protein sequence ID" value="TDR73521.1"/>
    <property type="molecule type" value="Genomic_DNA"/>
</dbReference>
<dbReference type="AlphaFoldDB" id="A0A4R7B1N9"/>
<sequence>MKLHEAAAQGRNLITAYEADRIRINQDYFSGNLIVTPDSIVPWQVESFETLVADDFEALLAFEPEVVLFGSGNTLRFPHPRLTAALAAARVGFEAMDTQAACRSYNILMAEDRRVVLAALG</sequence>
<gene>
    <name evidence="1" type="ORF">DFP86_11328</name>
</gene>
<evidence type="ECO:0000313" key="1">
    <source>
        <dbReference type="EMBL" id="TDR73521.1"/>
    </source>
</evidence>
<dbReference type="SUPFAM" id="SSF64076">
    <property type="entry name" value="MTH938-like"/>
    <property type="match status" value="1"/>
</dbReference>
<name>A0A4R7B1N9_9NEIS</name>
<dbReference type="PANTHER" id="PTHR21192:SF2">
    <property type="entry name" value="NADH DEHYDROGENASE [UBIQUINONE] 1 ALPHA SUBCOMPLEX ASSEMBLY FACTOR 3"/>
    <property type="match status" value="1"/>
</dbReference>
<dbReference type="OrthoDB" id="9800373at2"/>
<evidence type="ECO:0008006" key="3">
    <source>
        <dbReference type="Google" id="ProtNLM"/>
    </source>
</evidence>
<protein>
    <recommendedName>
        <fullName evidence="3">Mth938-like domain-containing protein</fullName>
    </recommendedName>
</protein>
<dbReference type="RefSeq" id="WP_133682718.1">
    <property type="nucleotide sequence ID" value="NZ_SNZP01000013.1"/>
</dbReference>
<dbReference type="Gene3D" id="3.40.1230.10">
    <property type="entry name" value="MTH938-like"/>
    <property type="match status" value="1"/>
</dbReference>
<dbReference type="Proteomes" id="UP000295611">
    <property type="component" value="Unassembled WGS sequence"/>
</dbReference>
<reference evidence="1 2" key="1">
    <citation type="submission" date="2019-03" db="EMBL/GenBank/DDBJ databases">
        <title>Genomic Encyclopedia of Type Strains, Phase III (KMG-III): the genomes of soil and plant-associated and newly described type strains.</title>
        <authorList>
            <person name="Whitman W."/>
        </authorList>
    </citation>
    <scope>NUCLEOTIDE SEQUENCE [LARGE SCALE GENOMIC DNA]</scope>
    <source>
        <strain evidence="1 2">CECT 8976</strain>
    </source>
</reference>